<dbReference type="AlphaFoldDB" id="A0A834J3A0"/>
<accession>A0A834J3A0</accession>
<organism evidence="1 2">
    <name type="scientific">Vespula germanica</name>
    <name type="common">German yellow jacket</name>
    <name type="synonym">Paravespula germanica</name>
    <dbReference type="NCBI Taxonomy" id="30212"/>
    <lineage>
        <taxon>Eukaryota</taxon>
        <taxon>Metazoa</taxon>
        <taxon>Ecdysozoa</taxon>
        <taxon>Arthropoda</taxon>
        <taxon>Hexapoda</taxon>
        <taxon>Insecta</taxon>
        <taxon>Pterygota</taxon>
        <taxon>Neoptera</taxon>
        <taxon>Endopterygota</taxon>
        <taxon>Hymenoptera</taxon>
        <taxon>Apocrita</taxon>
        <taxon>Aculeata</taxon>
        <taxon>Vespoidea</taxon>
        <taxon>Vespidae</taxon>
        <taxon>Vespinae</taxon>
        <taxon>Vespula</taxon>
    </lineage>
</organism>
<dbReference type="Proteomes" id="UP000617340">
    <property type="component" value="Unassembled WGS sequence"/>
</dbReference>
<comment type="caution">
    <text evidence="1">The sequence shown here is derived from an EMBL/GenBank/DDBJ whole genome shotgun (WGS) entry which is preliminary data.</text>
</comment>
<keyword evidence="2" id="KW-1185">Reference proteome</keyword>
<proteinExistence type="predicted"/>
<evidence type="ECO:0000313" key="2">
    <source>
        <dbReference type="Proteomes" id="UP000617340"/>
    </source>
</evidence>
<protein>
    <submittedName>
        <fullName evidence="1">Uncharacterized protein</fullName>
    </submittedName>
</protein>
<dbReference type="EMBL" id="JACSDZ010000022">
    <property type="protein sequence ID" value="KAF7381261.1"/>
    <property type="molecule type" value="Genomic_DNA"/>
</dbReference>
<gene>
    <name evidence="1" type="ORF">HZH68_016136</name>
</gene>
<evidence type="ECO:0000313" key="1">
    <source>
        <dbReference type="EMBL" id="KAF7381261.1"/>
    </source>
</evidence>
<reference evidence="1" key="1">
    <citation type="journal article" date="2020" name="G3 (Bethesda)">
        <title>High-Quality Assemblies for Three Invasive Social Wasps from the &lt;i&gt;Vespula&lt;/i&gt; Genus.</title>
        <authorList>
            <person name="Harrop T.W.R."/>
            <person name="Guhlin J."/>
            <person name="McLaughlin G.M."/>
            <person name="Permina E."/>
            <person name="Stockwell P."/>
            <person name="Gilligan J."/>
            <person name="Le Lec M.F."/>
            <person name="Gruber M.A.M."/>
            <person name="Quinn O."/>
            <person name="Lovegrove M."/>
            <person name="Duncan E.J."/>
            <person name="Remnant E.J."/>
            <person name="Van Eeckhoven J."/>
            <person name="Graham B."/>
            <person name="Knapp R.A."/>
            <person name="Langford K.W."/>
            <person name="Kronenberg Z."/>
            <person name="Press M.O."/>
            <person name="Eacker S.M."/>
            <person name="Wilson-Rankin E.E."/>
            <person name="Purcell J."/>
            <person name="Lester P.J."/>
            <person name="Dearden P.K."/>
        </authorList>
    </citation>
    <scope>NUCLEOTIDE SEQUENCE</scope>
    <source>
        <strain evidence="1">Linc-1</strain>
    </source>
</reference>
<sequence>MCEDLLDTFVTSRQSYMEEDLNRFDNMITSNHESGIKLDKIGTSDRNGWRISYCCCYSMNNLQLCTAISLPFSPSFATRYLICLFVDDCPIRRGTVIFESISFPDLLARDDQNIAF</sequence>
<name>A0A834J3A0_VESGE</name>